<reference evidence="2" key="1">
    <citation type="journal article" date="2019" name="Int. J. Syst. Evol. Microbiol.">
        <title>The Global Catalogue of Microorganisms (GCM) 10K type strain sequencing project: providing services to taxonomists for standard genome sequencing and annotation.</title>
        <authorList>
            <consortium name="The Broad Institute Genomics Platform"/>
            <consortium name="The Broad Institute Genome Sequencing Center for Infectious Disease"/>
            <person name="Wu L."/>
            <person name="Ma J."/>
        </authorList>
    </citation>
    <scope>NUCLEOTIDE SEQUENCE [LARGE SCALE GENOMIC DNA]</scope>
    <source>
        <strain evidence="2">CGMCC 1.12942</strain>
    </source>
</reference>
<evidence type="ECO:0000313" key="2">
    <source>
        <dbReference type="Proteomes" id="UP001596500"/>
    </source>
</evidence>
<protein>
    <submittedName>
        <fullName evidence="1">Spore protease YyaC</fullName>
    </submittedName>
</protein>
<dbReference type="InterPro" id="IPR009665">
    <property type="entry name" value="YyaC"/>
</dbReference>
<dbReference type="Proteomes" id="UP001596500">
    <property type="component" value="Unassembled WGS sequence"/>
</dbReference>
<keyword evidence="1" id="KW-0645">Protease</keyword>
<organism evidence="1 2">
    <name type="scientific">Laceyella putida</name>
    <dbReference type="NCBI Taxonomy" id="110101"/>
    <lineage>
        <taxon>Bacteria</taxon>
        <taxon>Bacillati</taxon>
        <taxon>Bacillota</taxon>
        <taxon>Bacilli</taxon>
        <taxon>Bacillales</taxon>
        <taxon>Thermoactinomycetaceae</taxon>
        <taxon>Laceyella</taxon>
    </lineage>
</organism>
<dbReference type="NCBIfam" id="TIGR02841">
    <property type="entry name" value="spore_YyaC"/>
    <property type="match status" value="1"/>
</dbReference>
<accession>A0ABW2RIE3</accession>
<dbReference type="GO" id="GO:0008233">
    <property type="term" value="F:peptidase activity"/>
    <property type="evidence" value="ECO:0007669"/>
    <property type="project" value="UniProtKB-KW"/>
</dbReference>
<dbReference type="Pfam" id="PF06866">
    <property type="entry name" value="DUF1256"/>
    <property type="match status" value="1"/>
</dbReference>
<sequence>MEKWHIPIDQSNAVPLLIHHLTQLLLPHPPAHPLVCLCIGTDRSTGDTLGPLVGTMLTEARSPGIRVFGTLAQPVHAYRLEKVMNEMKRLTPTPTIIAIDASLGNQKDVGTIEIGAGTLAPGQGLGKKLPPIGDIYLKGIVNATGSMPSYILQTTRFHLTYEMATIISEAIKAVAIKRATPLP</sequence>
<evidence type="ECO:0000313" key="1">
    <source>
        <dbReference type="EMBL" id="MFC7440767.1"/>
    </source>
</evidence>
<keyword evidence="1" id="KW-0378">Hydrolase</keyword>
<dbReference type="InterPro" id="IPR023430">
    <property type="entry name" value="Pept_HybD-like_dom_sf"/>
</dbReference>
<dbReference type="SUPFAM" id="SSF53163">
    <property type="entry name" value="HybD-like"/>
    <property type="match status" value="1"/>
</dbReference>
<dbReference type="GO" id="GO:0006508">
    <property type="term" value="P:proteolysis"/>
    <property type="evidence" value="ECO:0007669"/>
    <property type="project" value="UniProtKB-KW"/>
</dbReference>
<keyword evidence="2" id="KW-1185">Reference proteome</keyword>
<dbReference type="RefSeq" id="WP_379864052.1">
    <property type="nucleotide sequence ID" value="NZ_JBHTBW010000019.1"/>
</dbReference>
<proteinExistence type="predicted"/>
<name>A0ABW2RIE3_9BACL</name>
<dbReference type="EMBL" id="JBHTBW010000019">
    <property type="protein sequence ID" value="MFC7440767.1"/>
    <property type="molecule type" value="Genomic_DNA"/>
</dbReference>
<comment type="caution">
    <text evidence="1">The sequence shown here is derived from an EMBL/GenBank/DDBJ whole genome shotgun (WGS) entry which is preliminary data.</text>
</comment>
<gene>
    <name evidence="1" type="primary">yyaC</name>
    <name evidence="1" type="ORF">ACFQNG_06340</name>
</gene>